<sequence length="403" mass="45657">MIGQFRLVSKARLVITAVLVEGRSQSQVARDYGVSQGWISRLIARYAVEGEAAFEPHSRRPHSSPTRLPQATIDLIIELRATLAGKGLDNGPHTIAWHLQHHHQLRVSTASISRHLHAAGLVEHSPRKRPKTSYIRFAAEQPNERWQADFTHWWLADRTHTEILCWIDDHSRYALSVTAHRSVTGNVVLTEFRKAVDHHGIPYSTLTDNGMVFTTRLAGGKGGRNQFEAELRRLNVRQINSTPNHPTTCGKVERFHQTLKKALTGQPPATSIDQLQTQIDAFIDEYNHHRPHRSLPHRATPATIYNSRPKADPASRIDTHNRVRTDRIHPSGVITLRVNGRLHHIGIGRHHYRTRVLILAQDHHITIINAATGELLRDFTLDPTRDYQPTGAPKGPKRKKPRT</sequence>
<evidence type="ECO:0000256" key="3">
    <source>
        <dbReference type="SAM" id="MobiDB-lite"/>
    </source>
</evidence>
<dbReference type="InterPro" id="IPR053721">
    <property type="entry name" value="Fimbrial_Adhesin_Reg"/>
</dbReference>
<dbReference type="Gene3D" id="1.10.10.2690">
    <property type="match status" value="1"/>
</dbReference>
<evidence type="ECO:0000256" key="1">
    <source>
        <dbReference type="ARBA" id="ARBA00023015"/>
    </source>
</evidence>
<dbReference type="Proteomes" id="UP000467249">
    <property type="component" value="Chromosome"/>
</dbReference>
<dbReference type="SUPFAM" id="SSF53098">
    <property type="entry name" value="Ribonuclease H-like"/>
    <property type="match status" value="1"/>
</dbReference>
<keyword evidence="6" id="KW-1185">Reference proteome</keyword>
<protein>
    <recommendedName>
        <fullName evidence="4">Integrase catalytic domain-containing protein</fullName>
    </recommendedName>
</protein>
<dbReference type="InterPro" id="IPR009057">
    <property type="entry name" value="Homeodomain-like_sf"/>
</dbReference>
<name>A0A6N4WJK7_9MYCO</name>
<dbReference type="GO" id="GO:0015074">
    <property type="term" value="P:DNA integration"/>
    <property type="evidence" value="ECO:0007669"/>
    <property type="project" value="InterPro"/>
</dbReference>
<evidence type="ECO:0000313" key="5">
    <source>
        <dbReference type="EMBL" id="BBZ80042.1"/>
    </source>
</evidence>
<organism evidence="5 6">
    <name type="scientific">Mycolicibacterium anyangense</name>
    <dbReference type="NCBI Taxonomy" id="1431246"/>
    <lineage>
        <taxon>Bacteria</taxon>
        <taxon>Bacillati</taxon>
        <taxon>Actinomycetota</taxon>
        <taxon>Actinomycetes</taxon>
        <taxon>Mycobacteriales</taxon>
        <taxon>Mycobacteriaceae</taxon>
        <taxon>Mycolicibacterium</taxon>
    </lineage>
</organism>
<accession>A0A6N4WJK7</accession>
<dbReference type="Pfam" id="PF13683">
    <property type="entry name" value="rve_3"/>
    <property type="match status" value="1"/>
</dbReference>
<keyword evidence="1" id="KW-0805">Transcription regulation</keyword>
<dbReference type="KEGG" id="many:MANY_53790"/>
<dbReference type="Pfam" id="PF13565">
    <property type="entry name" value="HTH_32"/>
    <property type="match status" value="1"/>
</dbReference>
<proteinExistence type="predicted"/>
<dbReference type="PANTHER" id="PTHR35004:SF7">
    <property type="entry name" value="INTEGRASE PROTEIN"/>
    <property type="match status" value="1"/>
</dbReference>
<evidence type="ECO:0000259" key="4">
    <source>
        <dbReference type="PROSITE" id="PS50994"/>
    </source>
</evidence>
<dbReference type="SUPFAM" id="SSF46689">
    <property type="entry name" value="Homeodomain-like"/>
    <property type="match status" value="1"/>
</dbReference>
<gene>
    <name evidence="5" type="ORF">MANY_53790</name>
</gene>
<reference evidence="5 6" key="1">
    <citation type="journal article" date="2019" name="Emerg. Microbes Infect.">
        <title>Comprehensive subspecies identification of 175 nontuberculous mycobacteria species based on 7547 genomic profiles.</title>
        <authorList>
            <person name="Matsumoto Y."/>
            <person name="Kinjo T."/>
            <person name="Motooka D."/>
            <person name="Nabeya D."/>
            <person name="Jung N."/>
            <person name="Uechi K."/>
            <person name="Horii T."/>
            <person name="Iida T."/>
            <person name="Fujita J."/>
            <person name="Nakamura S."/>
        </authorList>
    </citation>
    <scope>NUCLEOTIDE SEQUENCE [LARGE SCALE GENOMIC DNA]</scope>
    <source>
        <strain evidence="5 6">JCM 30275</strain>
    </source>
</reference>
<dbReference type="GO" id="GO:0003676">
    <property type="term" value="F:nucleic acid binding"/>
    <property type="evidence" value="ECO:0007669"/>
    <property type="project" value="InterPro"/>
</dbReference>
<dbReference type="EMBL" id="AP022620">
    <property type="protein sequence ID" value="BBZ80042.1"/>
    <property type="molecule type" value="Genomic_DNA"/>
</dbReference>
<evidence type="ECO:0000256" key="2">
    <source>
        <dbReference type="ARBA" id="ARBA00023163"/>
    </source>
</evidence>
<feature type="region of interest" description="Disordered" evidence="3">
    <location>
        <begin position="381"/>
        <end position="403"/>
    </location>
</feature>
<dbReference type="PANTHER" id="PTHR35004">
    <property type="entry name" value="TRANSPOSASE RV3428C-RELATED"/>
    <property type="match status" value="1"/>
</dbReference>
<dbReference type="InterPro" id="IPR036397">
    <property type="entry name" value="RNaseH_sf"/>
</dbReference>
<feature type="domain" description="Integrase catalytic" evidence="4">
    <location>
        <begin position="138"/>
        <end position="309"/>
    </location>
</feature>
<dbReference type="InterPro" id="IPR001584">
    <property type="entry name" value="Integrase_cat-core"/>
</dbReference>
<dbReference type="InterPro" id="IPR012337">
    <property type="entry name" value="RNaseH-like_sf"/>
</dbReference>
<dbReference type="AlphaFoldDB" id="A0A6N4WJK7"/>
<dbReference type="NCBIfam" id="NF033577">
    <property type="entry name" value="transpos_IS481"/>
    <property type="match status" value="1"/>
</dbReference>
<dbReference type="PROSITE" id="PS50994">
    <property type="entry name" value="INTEGRASE"/>
    <property type="match status" value="1"/>
</dbReference>
<dbReference type="InterPro" id="IPR047656">
    <property type="entry name" value="IS481-like_transpos"/>
</dbReference>
<dbReference type="Gene3D" id="3.30.420.10">
    <property type="entry name" value="Ribonuclease H-like superfamily/Ribonuclease H"/>
    <property type="match status" value="1"/>
</dbReference>
<evidence type="ECO:0000313" key="6">
    <source>
        <dbReference type="Proteomes" id="UP000467249"/>
    </source>
</evidence>
<keyword evidence="2" id="KW-0804">Transcription</keyword>